<gene>
    <name evidence="1" type="ORF">ENR15_04395</name>
</gene>
<name>A0A7C3VNK6_9CYAN</name>
<dbReference type="Gene3D" id="1.20.1220.20">
    <property type="entry name" value="Uncharcterised protein PF01724"/>
    <property type="match status" value="1"/>
</dbReference>
<dbReference type="PANTHER" id="PTHR34235:SF1">
    <property type="entry name" value="SLR0416 PROTEIN"/>
    <property type="match status" value="1"/>
</dbReference>
<dbReference type="AlphaFoldDB" id="A0A7C3VNK6"/>
<protein>
    <submittedName>
        <fullName evidence="1">DUF29 family protein</fullName>
    </submittedName>
</protein>
<proteinExistence type="predicted"/>
<comment type="caution">
    <text evidence="1">The sequence shown here is derived from an EMBL/GenBank/DDBJ whole genome shotgun (WGS) entry which is preliminary data.</text>
</comment>
<evidence type="ECO:0000313" key="1">
    <source>
        <dbReference type="EMBL" id="HGF99910.1"/>
    </source>
</evidence>
<dbReference type="Pfam" id="PF01724">
    <property type="entry name" value="DUF29"/>
    <property type="match status" value="1"/>
</dbReference>
<dbReference type="EMBL" id="DSPX01000041">
    <property type="protein sequence ID" value="HGF99910.1"/>
    <property type="molecule type" value="Genomic_DNA"/>
</dbReference>
<accession>A0A7C3VNK6</accession>
<dbReference type="InterPro" id="IPR002636">
    <property type="entry name" value="DUF29"/>
</dbReference>
<sequence>MTQELTDLRNYILDGRYEDALTLLDELEGMSKKATMRTIRSYAVRLLVHLIKNQVEQRLTNSWAASIRDSVLEIQDLNLKSNQNSYYINADEWEDFLETALEDAVFAASAEVAGGIYKPARLMEMINQDQIINLAQKMLNLTYNQSGKLLRRAINEEFAQLPGGEEWNLESS</sequence>
<organism evidence="1">
    <name type="scientific">Planktothricoides sp. SpSt-374</name>
    <dbReference type="NCBI Taxonomy" id="2282167"/>
    <lineage>
        <taxon>Bacteria</taxon>
        <taxon>Bacillati</taxon>
        <taxon>Cyanobacteriota</taxon>
        <taxon>Cyanophyceae</taxon>
        <taxon>Oscillatoriophycideae</taxon>
        <taxon>Oscillatoriales</taxon>
        <taxon>Oscillatoriaceae</taxon>
        <taxon>Planktothricoides</taxon>
    </lineage>
</organism>
<dbReference type="PANTHER" id="PTHR34235">
    <property type="entry name" value="SLR1203 PROTEIN-RELATED"/>
    <property type="match status" value="1"/>
</dbReference>
<reference evidence="1" key="1">
    <citation type="journal article" date="2020" name="mSystems">
        <title>Genome- and Community-Level Interaction Insights into Carbon Utilization and Element Cycling Functions of Hydrothermarchaeota in Hydrothermal Sediment.</title>
        <authorList>
            <person name="Zhou Z."/>
            <person name="Liu Y."/>
            <person name="Xu W."/>
            <person name="Pan J."/>
            <person name="Luo Z.H."/>
            <person name="Li M."/>
        </authorList>
    </citation>
    <scope>NUCLEOTIDE SEQUENCE [LARGE SCALE GENOMIC DNA]</scope>
    <source>
        <strain evidence="1">SpSt-374</strain>
    </source>
</reference>